<dbReference type="Gene3D" id="3.30.43.10">
    <property type="entry name" value="Uridine Diphospho-n-acetylenolpyruvylglucosamine Reductase, domain 2"/>
    <property type="match status" value="1"/>
</dbReference>
<dbReference type="PROSITE" id="PS51387">
    <property type="entry name" value="FAD_PCMH"/>
    <property type="match status" value="1"/>
</dbReference>
<feature type="region of interest" description="Disordered" evidence="6">
    <location>
        <begin position="469"/>
        <end position="488"/>
    </location>
</feature>
<dbReference type="InterPro" id="IPR016166">
    <property type="entry name" value="FAD-bd_PCMH"/>
</dbReference>
<evidence type="ECO:0000313" key="9">
    <source>
        <dbReference type="Proteomes" id="UP001501005"/>
    </source>
</evidence>
<dbReference type="InterPro" id="IPR006094">
    <property type="entry name" value="Oxid_FAD_bind_N"/>
</dbReference>
<evidence type="ECO:0000256" key="2">
    <source>
        <dbReference type="ARBA" id="ARBA00005466"/>
    </source>
</evidence>
<dbReference type="SUPFAM" id="SSF56176">
    <property type="entry name" value="FAD-binding/transporter-associated domain-like"/>
    <property type="match status" value="1"/>
</dbReference>
<reference evidence="9" key="1">
    <citation type="journal article" date="2019" name="Int. J. Syst. Evol. Microbiol.">
        <title>The Global Catalogue of Microorganisms (GCM) 10K type strain sequencing project: providing services to taxonomists for standard genome sequencing and annotation.</title>
        <authorList>
            <consortium name="The Broad Institute Genomics Platform"/>
            <consortium name="The Broad Institute Genome Sequencing Center for Infectious Disease"/>
            <person name="Wu L."/>
            <person name="Ma J."/>
        </authorList>
    </citation>
    <scope>NUCLEOTIDE SEQUENCE [LARGE SCALE GENOMIC DNA]</scope>
    <source>
        <strain evidence="9">JCM 10673</strain>
    </source>
</reference>
<name>A0ABP3Z3W1_9ACTN</name>
<comment type="cofactor">
    <cofactor evidence="1">
        <name>FAD</name>
        <dbReference type="ChEBI" id="CHEBI:57692"/>
    </cofactor>
</comment>
<dbReference type="EMBL" id="BAAAHG010000014">
    <property type="protein sequence ID" value="GAA0911593.1"/>
    <property type="molecule type" value="Genomic_DNA"/>
</dbReference>
<evidence type="ECO:0000256" key="5">
    <source>
        <dbReference type="ARBA" id="ARBA00023002"/>
    </source>
</evidence>
<evidence type="ECO:0000256" key="6">
    <source>
        <dbReference type="SAM" id="MobiDB-lite"/>
    </source>
</evidence>
<feature type="region of interest" description="Disordered" evidence="6">
    <location>
        <begin position="1"/>
        <end position="20"/>
    </location>
</feature>
<dbReference type="InterPro" id="IPR016167">
    <property type="entry name" value="FAD-bd_PCMH_sub1"/>
</dbReference>
<dbReference type="PANTHER" id="PTHR42973:SF39">
    <property type="entry name" value="FAD-BINDING PCMH-TYPE DOMAIN-CONTAINING PROTEIN"/>
    <property type="match status" value="1"/>
</dbReference>
<comment type="similarity">
    <text evidence="2">Belongs to the oxygen-dependent FAD-linked oxidoreductase family.</text>
</comment>
<dbReference type="RefSeq" id="WP_344049307.1">
    <property type="nucleotide sequence ID" value="NZ_BAAAHG010000014.1"/>
</dbReference>
<feature type="domain" description="FAD-binding PCMH-type" evidence="7">
    <location>
        <begin position="50"/>
        <end position="219"/>
    </location>
</feature>
<dbReference type="InterPro" id="IPR050416">
    <property type="entry name" value="FAD-linked_Oxidoreductase"/>
</dbReference>
<dbReference type="Gene3D" id="3.40.462.20">
    <property type="match status" value="1"/>
</dbReference>
<keyword evidence="4" id="KW-0274">FAD</keyword>
<proteinExistence type="inferred from homology"/>
<sequence>MNDANPTHRATSAPPTPEDLRRLTENVKGPVFLPGEPGYAEHTDGFDQAVRHRPALVVAVANADDVVTSVRFARDHGLGIAVQATGHGASLPADEHAVYLSTRAMKGVRVDPELRTARLEAGVLWQDVIPLAAEHGLAPLNGSAPFVGAVSYVLGGGIGVLSRRYGYAADHVRRIEVVTADGELRVADQDENPDLFWALRGGKGNFGVVTAIEIELMDVARLYGGGLWYPAESVRDALHLYRTWVTGMPEEMASSFFMMDWPDADGVPEELRGRFALHLRLSYIGDPAEGERLIRPLREVGPILLDTVTDIPYTQVGTIHNDPPVAGSYHINNFQLSTLDEETVEAILELVGPGTKSAVSLEVRNLGGALARPPRVPNAVAHFPEARFQVYSAGVLGIGEDEAVYEGHDRVVATLAPWATGTRMLNFMAGVAHTDPADVRQAYTAEAYERLVELKTAWDPGNMFRFNHNIPPRTARNQRVPSESGRLR</sequence>
<dbReference type="Pfam" id="PF01565">
    <property type="entry name" value="FAD_binding_4"/>
    <property type="match status" value="1"/>
</dbReference>
<dbReference type="Proteomes" id="UP001501005">
    <property type="component" value="Unassembled WGS sequence"/>
</dbReference>
<keyword evidence="5" id="KW-0560">Oxidoreductase</keyword>
<dbReference type="InterPro" id="IPR006093">
    <property type="entry name" value="Oxy_OxRdtase_FAD_BS"/>
</dbReference>
<evidence type="ECO:0000256" key="3">
    <source>
        <dbReference type="ARBA" id="ARBA00022630"/>
    </source>
</evidence>
<evidence type="ECO:0000259" key="7">
    <source>
        <dbReference type="PROSITE" id="PS51387"/>
    </source>
</evidence>
<dbReference type="InterPro" id="IPR012951">
    <property type="entry name" value="BBE"/>
</dbReference>
<evidence type="ECO:0000313" key="8">
    <source>
        <dbReference type="EMBL" id="GAA0911593.1"/>
    </source>
</evidence>
<dbReference type="PANTHER" id="PTHR42973">
    <property type="entry name" value="BINDING OXIDOREDUCTASE, PUTATIVE (AFU_ORTHOLOGUE AFUA_1G17690)-RELATED"/>
    <property type="match status" value="1"/>
</dbReference>
<keyword evidence="3" id="KW-0285">Flavoprotein</keyword>
<accession>A0ABP3Z3W1</accession>
<keyword evidence="9" id="KW-1185">Reference proteome</keyword>
<dbReference type="Gene3D" id="3.30.465.10">
    <property type="match status" value="1"/>
</dbReference>
<dbReference type="InterPro" id="IPR036318">
    <property type="entry name" value="FAD-bd_PCMH-like_sf"/>
</dbReference>
<protein>
    <submittedName>
        <fullName evidence="8">FAD-binding oxidoreductase</fullName>
    </submittedName>
</protein>
<dbReference type="Pfam" id="PF08031">
    <property type="entry name" value="BBE"/>
    <property type="match status" value="1"/>
</dbReference>
<dbReference type="PROSITE" id="PS00862">
    <property type="entry name" value="OX2_COVAL_FAD"/>
    <property type="match status" value="1"/>
</dbReference>
<dbReference type="InterPro" id="IPR016169">
    <property type="entry name" value="FAD-bd_PCMH_sub2"/>
</dbReference>
<comment type="caution">
    <text evidence="8">The sequence shown here is derived from an EMBL/GenBank/DDBJ whole genome shotgun (WGS) entry which is preliminary data.</text>
</comment>
<evidence type="ECO:0000256" key="4">
    <source>
        <dbReference type="ARBA" id="ARBA00022827"/>
    </source>
</evidence>
<organism evidence="8 9">
    <name type="scientific">Streptomyces thermoalcalitolerans</name>
    <dbReference type="NCBI Taxonomy" id="65605"/>
    <lineage>
        <taxon>Bacteria</taxon>
        <taxon>Bacillati</taxon>
        <taxon>Actinomycetota</taxon>
        <taxon>Actinomycetes</taxon>
        <taxon>Kitasatosporales</taxon>
        <taxon>Streptomycetaceae</taxon>
        <taxon>Streptomyces</taxon>
    </lineage>
</organism>
<feature type="compositionally biased region" description="Polar residues" evidence="6">
    <location>
        <begin position="1"/>
        <end position="10"/>
    </location>
</feature>
<evidence type="ECO:0000256" key="1">
    <source>
        <dbReference type="ARBA" id="ARBA00001974"/>
    </source>
</evidence>
<gene>
    <name evidence="8" type="ORF">GCM10009549_22920</name>
</gene>